<organism evidence="8 9">
    <name type="scientific">Methylobacterium isbiliense</name>
    <dbReference type="NCBI Taxonomy" id="315478"/>
    <lineage>
        <taxon>Bacteria</taxon>
        <taxon>Pseudomonadati</taxon>
        <taxon>Pseudomonadota</taxon>
        <taxon>Alphaproteobacteria</taxon>
        <taxon>Hyphomicrobiales</taxon>
        <taxon>Methylobacteriaceae</taxon>
        <taxon>Methylobacterium</taxon>
    </lineage>
</organism>
<dbReference type="InterPro" id="IPR000620">
    <property type="entry name" value="EamA_dom"/>
</dbReference>
<name>A0ABQ4SEH0_9HYPH</name>
<keyword evidence="5 6" id="KW-0472">Membrane</keyword>
<feature type="transmembrane region" description="Helical" evidence="6">
    <location>
        <begin position="78"/>
        <end position="97"/>
    </location>
</feature>
<accession>A0ABQ4SEH0</accession>
<evidence type="ECO:0000313" key="8">
    <source>
        <dbReference type="EMBL" id="GJE00213.1"/>
    </source>
</evidence>
<comment type="caution">
    <text evidence="8">The sequence shown here is derived from an EMBL/GenBank/DDBJ whole genome shotgun (WGS) entry which is preliminary data.</text>
</comment>
<reference evidence="8" key="1">
    <citation type="journal article" date="2021" name="Front. Microbiol.">
        <title>Comprehensive Comparative Genomics and Phenotyping of Methylobacterium Species.</title>
        <authorList>
            <person name="Alessa O."/>
            <person name="Ogura Y."/>
            <person name="Fujitani Y."/>
            <person name="Takami H."/>
            <person name="Hayashi T."/>
            <person name="Sahin N."/>
            <person name="Tani A."/>
        </authorList>
    </citation>
    <scope>NUCLEOTIDE SEQUENCE</scope>
    <source>
        <strain evidence="8">DSM 17168</strain>
    </source>
</reference>
<gene>
    <name evidence="8" type="ORF">GMJLKIPL_2131</name>
</gene>
<comment type="subcellular location">
    <subcellularLocation>
        <location evidence="1">Membrane</location>
        <topology evidence="1">Multi-pass membrane protein</topology>
    </subcellularLocation>
</comment>
<sequence>MTEPGGPAARSARAAYGFLTVTAWLWAGNAVASKWAVGEVSPQALTALRWAFACTALALVAGRRIAREWPALVPHWRRVLLMGGCGYTAFNGLYYAAGGHTSTVNLVLFQGSIPVLVILCNRIVRGTRVSLGQALGVVVTLAGVMVAATHGDWGVLSSFAFNVGDGLLLIACLFYAGYTVALASRPQVSGLTFFSAMALAAWATSLPLMGAEWAAGRLLWPTATGWAIILFAALGPSLAAQLCFMRGVEIIGPNRAGLFVNLVPIFGAILAVALVGEPFGPTEGAALALVLGGIFIAERWRG</sequence>
<dbReference type="EMBL" id="BPQQ01000022">
    <property type="protein sequence ID" value="GJE00213.1"/>
    <property type="molecule type" value="Genomic_DNA"/>
</dbReference>
<evidence type="ECO:0000256" key="6">
    <source>
        <dbReference type="SAM" id="Phobius"/>
    </source>
</evidence>
<protein>
    <recommendedName>
        <fullName evidence="7">EamA domain-containing protein</fullName>
    </recommendedName>
</protein>
<keyword evidence="9" id="KW-1185">Reference proteome</keyword>
<feature type="transmembrane region" description="Helical" evidence="6">
    <location>
        <begin position="12"/>
        <end position="27"/>
    </location>
</feature>
<feature type="transmembrane region" description="Helical" evidence="6">
    <location>
        <begin position="282"/>
        <end position="300"/>
    </location>
</feature>
<dbReference type="PANTHER" id="PTHR32322:SF2">
    <property type="entry name" value="EAMA DOMAIN-CONTAINING PROTEIN"/>
    <property type="match status" value="1"/>
</dbReference>
<feature type="transmembrane region" description="Helical" evidence="6">
    <location>
        <begin position="256"/>
        <end position="276"/>
    </location>
</feature>
<feature type="domain" description="EamA" evidence="7">
    <location>
        <begin position="164"/>
        <end position="296"/>
    </location>
</feature>
<comment type="similarity">
    <text evidence="2">Belongs to the EamA transporter family.</text>
</comment>
<keyword evidence="3 6" id="KW-0812">Transmembrane</keyword>
<feature type="transmembrane region" description="Helical" evidence="6">
    <location>
        <begin position="103"/>
        <end position="124"/>
    </location>
</feature>
<feature type="transmembrane region" description="Helical" evidence="6">
    <location>
        <begin position="190"/>
        <end position="211"/>
    </location>
</feature>
<feature type="transmembrane region" description="Helical" evidence="6">
    <location>
        <begin position="155"/>
        <end position="178"/>
    </location>
</feature>
<evidence type="ECO:0000256" key="5">
    <source>
        <dbReference type="ARBA" id="ARBA00023136"/>
    </source>
</evidence>
<keyword evidence="4 6" id="KW-1133">Transmembrane helix</keyword>
<dbReference type="Pfam" id="PF00892">
    <property type="entry name" value="EamA"/>
    <property type="match status" value="2"/>
</dbReference>
<proteinExistence type="inferred from homology"/>
<dbReference type="InterPro" id="IPR037185">
    <property type="entry name" value="EmrE-like"/>
</dbReference>
<feature type="transmembrane region" description="Helical" evidence="6">
    <location>
        <begin position="223"/>
        <end position="244"/>
    </location>
</feature>
<evidence type="ECO:0000256" key="3">
    <source>
        <dbReference type="ARBA" id="ARBA00022692"/>
    </source>
</evidence>
<dbReference type="Proteomes" id="UP001055153">
    <property type="component" value="Unassembled WGS sequence"/>
</dbReference>
<feature type="domain" description="EamA" evidence="7">
    <location>
        <begin position="18"/>
        <end position="147"/>
    </location>
</feature>
<evidence type="ECO:0000256" key="2">
    <source>
        <dbReference type="ARBA" id="ARBA00007362"/>
    </source>
</evidence>
<reference evidence="8" key="2">
    <citation type="submission" date="2021-08" db="EMBL/GenBank/DDBJ databases">
        <authorList>
            <person name="Tani A."/>
            <person name="Ola A."/>
            <person name="Ogura Y."/>
            <person name="Katsura K."/>
            <person name="Hayashi T."/>
        </authorList>
    </citation>
    <scope>NUCLEOTIDE SEQUENCE</scope>
    <source>
        <strain evidence="8">DSM 17168</strain>
    </source>
</reference>
<evidence type="ECO:0000313" key="9">
    <source>
        <dbReference type="Proteomes" id="UP001055153"/>
    </source>
</evidence>
<feature type="transmembrane region" description="Helical" evidence="6">
    <location>
        <begin position="47"/>
        <end position="66"/>
    </location>
</feature>
<dbReference type="PANTHER" id="PTHR32322">
    <property type="entry name" value="INNER MEMBRANE TRANSPORTER"/>
    <property type="match status" value="1"/>
</dbReference>
<dbReference type="InterPro" id="IPR050638">
    <property type="entry name" value="AA-Vitamin_Transporters"/>
</dbReference>
<evidence type="ECO:0000256" key="4">
    <source>
        <dbReference type="ARBA" id="ARBA00022989"/>
    </source>
</evidence>
<feature type="transmembrane region" description="Helical" evidence="6">
    <location>
        <begin position="131"/>
        <end position="149"/>
    </location>
</feature>
<evidence type="ECO:0000259" key="7">
    <source>
        <dbReference type="Pfam" id="PF00892"/>
    </source>
</evidence>
<dbReference type="SUPFAM" id="SSF103481">
    <property type="entry name" value="Multidrug resistance efflux transporter EmrE"/>
    <property type="match status" value="2"/>
</dbReference>
<dbReference type="RefSeq" id="WP_238235089.1">
    <property type="nucleotide sequence ID" value="NZ_BPQQ01000022.1"/>
</dbReference>
<evidence type="ECO:0000256" key="1">
    <source>
        <dbReference type="ARBA" id="ARBA00004141"/>
    </source>
</evidence>